<proteinExistence type="predicted"/>
<evidence type="ECO:0000313" key="2">
    <source>
        <dbReference type="EMBL" id="MCQ0971542.1"/>
    </source>
</evidence>
<dbReference type="EMBL" id="JAKZEU010000005">
    <property type="protein sequence ID" value="MCQ0971542.1"/>
    <property type="molecule type" value="Genomic_DNA"/>
</dbReference>
<organism evidence="2 3">
    <name type="scientific">Paracoccus albicereus</name>
    <dbReference type="NCBI Taxonomy" id="2922394"/>
    <lineage>
        <taxon>Bacteria</taxon>
        <taxon>Pseudomonadati</taxon>
        <taxon>Pseudomonadota</taxon>
        <taxon>Alphaproteobacteria</taxon>
        <taxon>Rhodobacterales</taxon>
        <taxon>Paracoccaceae</taxon>
        <taxon>Paracoccus</taxon>
    </lineage>
</organism>
<gene>
    <name evidence="2" type="ORF">MLD63_14040</name>
</gene>
<keyword evidence="3" id="KW-1185">Reference proteome</keyword>
<reference evidence="2 3" key="1">
    <citation type="submission" date="2022-03" db="EMBL/GenBank/DDBJ databases">
        <authorList>
            <person name="He Y."/>
        </authorList>
    </citation>
    <scope>NUCLEOTIDE SEQUENCE [LARGE SCALE GENOMIC DNA]</scope>
    <source>
        <strain evidence="2 3">TK19116</strain>
    </source>
</reference>
<evidence type="ECO:0000313" key="3">
    <source>
        <dbReference type="Proteomes" id="UP001203945"/>
    </source>
</evidence>
<sequence>MAGMTADSPKSPEIRDDRGRFVTSAGRKPGSRNRVSQQAIAELRSLSDDAFRALRENVSRNDQRAVEFILSRVLPSGRLVEMDLTAEGISEAVAEGEVTLNELKQIAGAASALKNIGEIDQMRRDIEELRKLLCG</sequence>
<feature type="region of interest" description="Disordered" evidence="1">
    <location>
        <begin position="1"/>
        <end position="36"/>
    </location>
</feature>
<name>A0ABT1MTA8_9RHOB</name>
<protein>
    <submittedName>
        <fullName evidence="2">Uncharacterized protein</fullName>
    </submittedName>
</protein>
<evidence type="ECO:0000256" key="1">
    <source>
        <dbReference type="SAM" id="MobiDB-lite"/>
    </source>
</evidence>
<dbReference type="Proteomes" id="UP001203945">
    <property type="component" value="Unassembled WGS sequence"/>
</dbReference>
<feature type="compositionally biased region" description="Basic and acidic residues" evidence="1">
    <location>
        <begin position="10"/>
        <end position="20"/>
    </location>
</feature>
<comment type="caution">
    <text evidence="2">The sequence shown here is derived from an EMBL/GenBank/DDBJ whole genome shotgun (WGS) entry which is preliminary data.</text>
</comment>
<accession>A0ABT1MTA8</accession>